<feature type="domain" description="Thioredoxin-like fold" evidence="4">
    <location>
        <begin position="80"/>
        <end position="174"/>
    </location>
</feature>
<feature type="transmembrane region" description="Helical" evidence="2">
    <location>
        <begin position="20"/>
        <end position="37"/>
    </location>
</feature>
<dbReference type="InterPro" id="IPR026928">
    <property type="entry name" value="FAX/IsoI-like"/>
</dbReference>
<dbReference type="PANTHER" id="PTHR12289:SF41">
    <property type="entry name" value="FAILED AXON CONNECTIONS-RELATED"/>
    <property type="match status" value="1"/>
</dbReference>
<feature type="domain" description="Metaxin glutathione S-transferase" evidence="3">
    <location>
        <begin position="230"/>
        <end position="289"/>
    </location>
</feature>
<proteinExistence type="inferred from homology"/>
<evidence type="ECO:0008006" key="7">
    <source>
        <dbReference type="Google" id="ProtNLM"/>
    </source>
</evidence>
<dbReference type="SUPFAM" id="SSF47616">
    <property type="entry name" value="GST C-terminal domain-like"/>
    <property type="match status" value="1"/>
</dbReference>
<dbReference type="CDD" id="cd03193">
    <property type="entry name" value="GST_C_Metaxin"/>
    <property type="match status" value="1"/>
</dbReference>
<keyword evidence="2" id="KW-0812">Transmembrane</keyword>
<evidence type="ECO:0000259" key="4">
    <source>
        <dbReference type="Pfam" id="PF17172"/>
    </source>
</evidence>
<dbReference type="SUPFAM" id="SSF52833">
    <property type="entry name" value="Thioredoxin-like"/>
    <property type="match status" value="1"/>
</dbReference>
<dbReference type="SFLD" id="SFLDG01200">
    <property type="entry name" value="SUF1.1"/>
    <property type="match status" value="1"/>
</dbReference>
<dbReference type="InterPro" id="IPR036249">
    <property type="entry name" value="Thioredoxin-like_sf"/>
</dbReference>
<sequence>MAFKTSLDDVRSFLTSTSPTILIGSAAVALTFAYAFLRPKRDPFGPHKSTLHTSKFPPDTVIFHHASSDPEHALPSASMFVVKLESYLRLTNTPYQTEKIVSRSHPPKGKIPFISYNDEIIGDSSVIINYLTTHNLTRLTNPSLVLTPHQKALSKVIQSLVEDNLYWIQLRLRWGENFDVYARKAFFGPIPWPLHKPLSSYVQEKVIEQMQSQGVGRHTLAELLVFWQEGIQALDDLLGKQKWFIGEAPTATDCIVFGFLYNSLVIKELAPEFRKVVIGSKPLVAFTDRFMRSYWPDLVDKVETDGLLEP</sequence>
<evidence type="ECO:0000313" key="6">
    <source>
        <dbReference type="Proteomes" id="UP001212841"/>
    </source>
</evidence>
<dbReference type="Pfam" id="PF17172">
    <property type="entry name" value="GST_N_4"/>
    <property type="match status" value="1"/>
</dbReference>
<reference evidence="5" key="1">
    <citation type="submission" date="2020-05" db="EMBL/GenBank/DDBJ databases">
        <title>Phylogenomic resolution of chytrid fungi.</title>
        <authorList>
            <person name="Stajich J.E."/>
            <person name="Amses K."/>
            <person name="Simmons R."/>
            <person name="Seto K."/>
            <person name="Myers J."/>
            <person name="Bonds A."/>
            <person name="Quandt C.A."/>
            <person name="Barry K."/>
            <person name="Liu P."/>
            <person name="Grigoriev I."/>
            <person name="Longcore J.E."/>
            <person name="James T.Y."/>
        </authorList>
    </citation>
    <scope>NUCLEOTIDE SEQUENCE</scope>
    <source>
        <strain evidence="5">JEL0318</strain>
    </source>
</reference>
<name>A0AAD5SDJ4_9FUNG</name>
<dbReference type="Gene3D" id="3.40.30.10">
    <property type="entry name" value="Glutaredoxin"/>
    <property type="match status" value="1"/>
</dbReference>
<keyword evidence="6" id="KW-1185">Reference proteome</keyword>
<comment type="similarity">
    <text evidence="1">Belongs to the FAX family.</text>
</comment>
<dbReference type="SFLD" id="SFLDG01180">
    <property type="entry name" value="SUF1"/>
    <property type="match status" value="1"/>
</dbReference>
<organism evidence="5 6">
    <name type="scientific">Rhizophlyctis rosea</name>
    <dbReference type="NCBI Taxonomy" id="64517"/>
    <lineage>
        <taxon>Eukaryota</taxon>
        <taxon>Fungi</taxon>
        <taxon>Fungi incertae sedis</taxon>
        <taxon>Chytridiomycota</taxon>
        <taxon>Chytridiomycota incertae sedis</taxon>
        <taxon>Chytridiomycetes</taxon>
        <taxon>Rhizophlyctidales</taxon>
        <taxon>Rhizophlyctidaceae</taxon>
        <taxon>Rhizophlyctis</taxon>
    </lineage>
</organism>
<dbReference type="Pfam" id="PF17171">
    <property type="entry name" value="GST_C_6"/>
    <property type="match status" value="1"/>
</dbReference>
<keyword evidence="2" id="KW-1133">Transmembrane helix</keyword>
<evidence type="ECO:0000256" key="2">
    <source>
        <dbReference type="SAM" id="Phobius"/>
    </source>
</evidence>
<protein>
    <recommendedName>
        <fullName evidence="7">Thioredoxin-like fold domain-containing protein</fullName>
    </recommendedName>
</protein>
<evidence type="ECO:0000259" key="3">
    <source>
        <dbReference type="Pfam" id="PF17171"/>
    </source>
</evidence>
<dbReference type="PANTHER" id="PTHR12289">
    <property type="entry name" value="METAXIN RELATED"/>
    <property type="match status" value="1"/>
</dbReference>
<dbReference type="InterPro" id="IPR012336">
    <property type="entry name" value="Thioredoxin-like_fold"/>
</dbReference>
<dbReference type="GO" id="GO:0005737">
    <property type="term" value="C:cytoplasm"/>
    <property type="evidence" value="ECO:0007669"/>
    <property type="project" value="TreeGrafter"/>
</dbReference>
<dbReference type="AlphaFoldDB" id="A0AAD5SDJ4"/>
<dbReference type="InterPro" id="IPR040079">
    <property type="entry name" value="Glutathione_S-Trfase"/>
</dbReference>
<evidence type="ECO:0000256" key="1">
    <source>
        <dbReference type="ARBA" id="ARBA00006475"/>
    </source>
</evidence>
<gene>
    <name evidence="5" type="ORF">HK097_005217</name>
</gene>
<keyword evidence="2" id="KW-0472">Membrane</keyword>
<dbReference type="InterPro" id="IPR036282">
    <property type="entry name" value="Glutathione-S-Trfase_C_sf"/>
</dbReference>
<comment type="caution">
    <text evidence="5">The sequence shown here is derived from an EMBL/GenBank/DDBJ whole genome shotgun (WGS) entry which is preliminary data.</text>
</comment>
<dbReference type="InterPro" id="IPR050931">
    <property type="entry name" value="Mito_Protein_Transport_Metaxin"/>
</dbReference>
<dbReference type="SFLD" id="SFLDS00019">
    <property type="entry name" value="Glutathione_Transferase_(cytos"/>
    <property type="match status" value="1"/>
</dbReference>
<accession>A0AAD5SDJ4</accession>
<dbReference type="Proteomes" id="UP001212841">
    <property type="component" value="Unassembled WGS sequence"/>
</dbReference>
<dbReference type="InterPro" id="IPR033468">
    <property type="entry name" value="Metaxin_GST"/>
</dbReference>
<evidence type="ECO:0000313" key="5">
    <source>
        <dbReference type="EMBL" id="KAJ3053021.1"/>
    </source>
</evidence>
<dbReference type="EMBL" id="JADGJD010000245">
    <property type="protein sequence ID" value="KAJ3053021.1"/>
    <property type="molecule type" value="Genomic_DNA"/>
</dbReference>